<feature type="transmembrane region" description="Helical" evidence="5">
    <location>
        <begin position="256"/>
        <end position="272"/>
    </location>
</feature>
<organism evidence="6 7">
    <name type="scientific">Polysphondylium violaceum</name>
    <dbReference type="NCBI Taxonomy" id="133409"/>
    <lineage>
        <taxon>Eukaryota</taxon>
        <taxon>Amoebozoa</taxon>
        <taxon>Evosea</taxon>
        <taxon>Eumycetozoa</taxon>
        <taxon>Dictyostelia</taxon>
        <taxon>Dictyosteliales</taxon>
        <taxon>Dictyosteliaceae</taxon>
        <taxon>Polysphondylium</taxon>
    </lineage>
</organism>
<evidence type="ECO:0000256" key="4">
    <source>
        <dbReference type="ARBA" id="ARBA00023136"/>
    </source>
</evidence>
<sequence>MESSPQQQDSDRDDSLFSSNYRESNYEIYDGASTILIDIPTDGKKEFNQPQDYNYNNNSDEINIIISEESDSSDNDEPIILFYNRPKSFLPDEPMTLKKKIILFILEYYNMAIDFTKYQISQIDIKNCIQNNKLLLLWMFINLSIQLINQYLEEYYSFNYTILLVIFQLFISFIVSWICIKYSINPTNQNYGHMNKLESFEIIYIMMPFSCLYCINIVLSVIFSESIIDFSKSMVPLTTILFQHFFTKDIKYEKRIYFSIICLVFGTGIFIIDGIEPLAHFKQFLISFIIINFISLNSIYSHRLFSTKLLEMNPMLIIYYFAPCSIFLLSPFYMYYEHNLLFTNSKNIVYDNSFYYILIFSGIIMFFTYFTTFISNKKYNLLVMSISRNSKSILLKCLSSQIIEHHSSILTFKNIIGFLFSFIGVFSSYQKPSPKEHNDGNQHDQEIMIDN</sequence>
<name>A0A8J4UYF9_9MYCE</name>
<feature type="transmembrane region" description="Helical" evidence="5">
    <location>
        <begin position="354"/>
        <end position="374"/>
    </location>
</feature>
<dbReference type="AlphaFoldDB" id="A0A8J4UYF9"/>
<feature type="transmembrane region" description="Helical" evidence="5">
    <location>
        <begin position="317"/>
        <end position="334"/>
    </location>
</feature>
<evidence type="ECO:0000256" key="2">
    <source>
        <dbReference type="ARBA" id="ARBA00022692"/>
    </source>
</evidence>
<gene>
    <name evidence="6" type="ORF">CYY_005996</name>
</gene>
<keyword evidence="2 5" id="KW-0812">Transmembrane</keyword>
<evidence type="ECO:0000313" key="7">
    <source>
        <dbReference type="Proteomes" id="UP000695562"/>
    </source>
</evidence>
<dbReference type="Proteomes" id="UP000695562">
    <property type="component" value="Unassembled WGS sequence"/>
</dbReference>
<dbReference type="InterPro" id="IPR050186">
    <property type="entry name" value="TPT_transporter"/>
</dbReference>
<evidence type="ECO:0000313" key="6">
    <source>
        <dbReference type="EMBL" id="KAF2072690.1"/>
    </source>
</evidence>
<accession>A0A8J4UYF9</accession>
<keyword evidence="7" id="KW-1185">Reference proteome</keyword>
<feature type="transmembrane region" description="Helical" evidence="5">
    <location>
        <begin position="201"/>
        <end position="224"/>
    </location>
</feature>
<dbReference type="GO" id="GO:0016020">
    <property type="term" value="C:membrane"/>
    <property type="evidence" value="ECO:0007669"/>
    <property type="project" value="UniProtKB-SubCell"/>
</dbReference>
<comment type="subcellular location">
    <subcellularLocation>
        <location evidence="1">Membrane</location>
        <topology evidence="1">Multi-pass membrane protein</topology>
    </subcellularLocation>
</comment>
<protein>
    <recommendedName>
        <fullName evidence="8">Sugar phosphate transporter domain-containing protein</fullName>
    </recommendedName>
</protein>
<feature type="transmembrane region" description="Helical" evidence="5">
    <location>
        <begin position="284"/>
        <end position="305"/>
    </location>
</feature>
<comment type="caution">
    <text evidence="6">The sequence shown here is derived from an EMBL/GenBank/DDBJ whole genome shotgun (WGS) entry which is preliminary data.</text>
</comment>
<dbReference type="OrthoDB" id="10551334at2759"/>
<evidence type="ECO:0000256" key="5">
    <source>
        <dbReference type="SAM" id="Phobius"/>
    </source>
</evidence>
<evidence type="ECO:0008006" key="8">
    <source>
        <dbReference type="Google" id="ProtNLM"/>
    </source>
</evidence>
<keyword evidence="4 5" id="KW-0472">Membrane</keyword>
<keyword evidence="3 5" id="KW-1133">Transmembrane helix</keyword>
<reference evidence="6" key="1">
    <citation type="submission" date="2020-01" db="EMBL/GenBank/DDBJ databases">
        <title>Development of genomics and gene disruption for Polysphondylium violaceum indicates a role for the polyketide synthase stlB in stalk morphogenesis.</title>
        <authorList>
            <person name="Narita B."/>
            <person name="Kawabe Y."/>
            <person name="Kin K."/>
            <person name="Saito T."/>
            <person name="Gibbs R."/>
            <person name="Kuspa A."/>
            <person name="Muzny D."/>
            <person name="Queller D."/>
            <person name="Richards S."/>
            <person name="Strassman J."/>
            <person name="Sucgang R."/>
            <person name="Worley K."/>
            <person name="Schaap P."/>
        </authorList>
    </citation>
    <scope>NUCLEOTIDE SEQUENCE</scope>
    <source>
        <strain evidence="6">QSvi11</strain>
    </source>
</reference>
<dbReference type="PANTHER" id="PTHR11132">
    <property type="entry name" value="SOLUTE CARRIER FAMILY 35"/>
    <property type="match status" value="1"/>
</dbReference>
<evidence type="ECO:0000256" key="3">
    <source>
        <dbReference type="ARBA" id="ARBA00022989"/>
    </source>
</evidence>
<feature type="transmembrane region" description="Helical" evidence="5">
    <location>
        <begin position="158"/>
        <end position="180"/>
    </location>
</feature>
<dbReference type="EMBL" id="AJWJ01000257">
    <property type="protein sequence ID" value="KAF2072690.1"/>
    <property type="molecule type" value="Genomic_DNA"/>
</dbReference>
<proteinExistence type="predicted"/>
<evidence type="ECO:0000256" key="1">
    <source>
        <dbReference type="ARBA" id="ARBA00004141"/>
    </source>
</evidence>